<reference evidence="2 3" key="1">
    <citation type="submission" date="2018-11" db="EMBL/GenBank/DDBJ databases">
        <title>Phylogenetic determinants of toxin gene distribution in genomes of Brevibacillus laterosporus.</title>
        <authorList>
            <person name="Glare T.R."/>
            <person name="Durrant A."/>
            <person name="Berry C."/>
            <person name="Palma L."/>
            <person name="Ormskirk M."/>
            <person name="Cox M.O."/>
        </authorList>
    </citation>
    <scope>NUCLEOTIDE SEQUENCE [LARGE SCALE GENOMIC DNA]</scope>
    <source>
        <strain evidence="2 3">1821L</strain>
    </source>
</reference>
<keyword evidence="1" id="KW-1133">Transmembrane helix</keyword>
<evidence type="ECO:0000256" key="1">
    <source>
        <dbReference type="SAM" id="Phobius"/>
    </source>
</evidence>
<gene>
    <name evidence="2" type="ORF">EEL30_04635</name>
</gene>
<dbReference type="Proteomes" id="UP000319432">
    <property type="component" value="Chromosome"/>
</dbReference>
<dbReference type="AlphaFoldDB" id="A0A518V407"/>
<feature type="transmembrane region" description="Helical" evidence="1">
    <location>
        <begin position="6"/>
        <end position="35"/>
    </location>
</feature>
<proteinExistence type="predicted"/>
<keyword evidence="1" id="KW-0812">Transmembrane</keyword>
<feature type="transmembrane region" description="Helical" evidence="1">
    <location>
        <begin position="56"/>
        <end position="74"/>
    </location>
</feature>
<evidence type="ECO:0000313" key="3">
    <source>
        <dbReference type="Proteomes" id="UP000319432"/>
    </source>
</evidence>
<sequence length="75" mass="8759">MWSLLTLTIITLLLFAFSLFTKFNFIIFAVSFLFLSRLLDKTIFKNFKRPNKVLSILIVLSFIAINVFVVVDIIR</sequence>
<keyword evidence="3" id="KW-1185">Reference proteome</keyword>
<accession>A0A518V407</accession>
<evidence type="ECO:0000313" key="2">
    <source>
        <dbReference type="EMBL" id="QDX91719.1"/>
    </source>
</evidence>
<dbReference type="EMBL" id="CP033464">
    <property type="protein sequence ID" value="QDX91719.1"/>
    <property type="molecule type" value="Genomic_DNA"/>
</dbReference>
<organism evidence="2 3">
    <name type="scientific">Brevibacillus laterosporus</name>
    <name type="common">Bacillus laterosporus</name>
    <dbReference type="NCBI Taxonomy" id="1465"/>
    <lineage>
        <taxon>Bacteria</taxon>
        <taxon>Bacillati</taxon>
        <taxon>Bacillota</taxon>
        <taxon>Bacilli</taxon>
        <taxon>Bacillales</taxon>
        <taxon>Paenibacillaceae</taxon>
        <taxon>Brevibacillus</taxon>
    </lineage>
</organism>
<name>A0A518V407_BRELA</name>
<keyword evidence="1" id="KW-0472">Membrane</keyword>
<protein>
    <submittedName>
        <fullName evidence="2">Uncharacterized protein</fullName>
    </submittedName>
</protein>